<dbReference type="AlphaFoldDB" id="A0A0E4H4H7"/>
<dbReference type="Pfam" id="PF05717">
    <property type="entry name" value="TnpB_IS66"/>
    <property type="match status" value="1"/>
</dbReference>
<dbReference type="PANTHER" id="PTHR36455">
    <property type="match status" value="1"/>
</dbReference>
<reference evidence="2" key="1">
    <citation type="submission" date="2015-03" db="EMBL/GenBank/DDBJ databases">
        <authorList>
            <person name="Urmite Genomes"/>
        </authorList>
    </citation>
    <scope>NUCLEOTIDE SEQUENCE [LARGE SCALE GENOMIC DNA]</scope>
    <source>
        <strain evidence="2">FF10</strain>
    </source>
</reference>
<name>A0A0E4H4H7_9STRE</name>
<dbReference type="InterPro" id="IPR008878">
    <property type="entry name" value="Transposase_IS66_Orf2"/>
</dbReference>
<evidence type="ECO:0000313" key="1">
    <source>
        <dbReference type="EMBL" id="CQR24252.1"/>
    </source>
</evidence>
<dbReference type="EMBL" id="CTEN01000001">
    <property type="protein sequence ID" value="CQR24252.1"/>
    <property type="molecule type" value="Genomic_DNA"/>
</dbReference>
<gene>
    <name evidence="1" type="ORF">BN1356_00613</name>
</gene>
<dbReference type="PANTHER" id="PTHR36455:SF1">
    <property type="entry name" value="BLR8292 PROTEIN"/>
    <property type="match status" value="1"/>
</dbReference>
<accession>A0A0E4H4H7</accession>
<evidence type="ECO:0000313" key="2">
    <source>
        <dbReference type="Proteomes" id="UP000198604"/>
    </source>
</evidence>
<keyword evidence="2" id="KW-1185">Reference proteome</keyword>
<proteinExistence type="predicted"/>
<protein>
    <submittedName>
        <fullName evidence="1">Degenerate transposase</fullName>
    </submittedName>
</protein>
<sequence>MSHPIVPLAVPKSHRFEKKGRNDIPMKIRLGKVEVTFFQSINHEVMEMILDKCCIMTIRLSDLGQVYLVCGKTDMRQGIDSLAYLVKSQFNLDPFSGQVYLFCEVEKTGSKLFTGTDRDFVCFTNVLKMGN</sequence>
<organism evidence="1 2">
    <name type="scientific">Streptococcus varani</name>
    <dbReference type="NCBI Taxonomy" id="1608583"/>
    <lineage>
        <taxon>Bacteria</taxon>
        <taxon>Bacillati</taxon>
        <taxon>Bacillota</taxon>
        <taxon>Bacilli</taxon>
        <taxon>Lactobacillales</taxon>
        <taxon>Streptococcaceae</taxon>
        <taxon>Streptococcus</taxon>
    </lineage>
</organism>
<dbReference type="STRING" id="1608583.BN1356_00613"/>
<dbReference type="Proteomes" id="UP000198604">
    <property type="component" value="Unassembled WGS sequence"/>
</dbReference>